<dbReference type="Proteomes" id="UP000186914">
    <property type="component" value="Unassembled WGS sequence"/>
</dbReference>
<protein>
    <submittedName>
        <fullName evidence="1">Uncharacterized protein</fullName>
    </submittedName>
</protein>
<organism evidence="1 2">
    <name type="scientific">Haladaptatus litoreus</name>
    <dbReference type="NCBI Taxonomy" id="553468"/>
    <lineage>
        <taxon>Archaea</taxon>
        <taxon>Methanobacteriati</taxon>
        <taxon>Methanobacteriota</taxon>
        <taxon>Stenosarchaea group</taxon>
        <taxon>Halobacteria</taxon>
        <taxon>Halobacteriales</taxon>
        <taxon>Haladaptataceae</taxon>
        <taxon>Haladaptatus</taxon>
    </lineage>
</organism>
<gene>
    <name evidence="1" type="ORF">SAMN05421858_4346</name>
</gene>
<accession>A0A1N7EKR8</accession>
<keyword evidence="2" id="KW-1185">Reference proteome</keyword>
<reference evidence="2" key="1">
    <citation type="submission" date="2017-01" db="EMBL/GenBank/DDBJ databases">
        <authorList>
            <person name="Varghese N."/>
            <person name="Submissions S."/>
        </authorList>
    </citation>
    <scope>NUCLEOTIDE SEQUENCE [LARGE SCALE GENOMIC DNA]</scope>
    <source>
        <strain evidence="2">CGMCC 1.7737</strain>
    </source>
</reference>
<dbReference type="AlphaFoldDB" id="A0A1N7EKR8"/>
<evidence type="ECO:0000313" key="1">
    <source>
        <dbReference type="EMBL" id="SIR88687.1"/>
    </source>
</evidence>
<sequence length="42" mass="4942">MINKSTIWQYWIAETVLHNIRESDTPDPVPFFETMDGKLETS</sequence>
<proteinExistence type="predicted"/>
<evidence type="ECO:0000313" key="2">
    <source>
        <dbReference type="Proteomes" id="UP000186914"/>
    </source>
</evidence>
<dbReference type="EMBL" id="FTNO01000006">
    <property type="protein sequence ID" value="SIR88687.1"/>
    <property type="molecule type" value="Genomic_DNA"/>
</dbReference>
<name>A0A1N7EKR8_9EURY</name>